<keyword evidence="2" id="KW-1185">Reference proteome</keyword>
<evidence type="ECO:0000313" key="1">
    <source>
        <dbReference type="EMBL" id="KAI5661883.1"/>
    </source>
</evidence>
<dbReference type="EMBL" id="CM044705">
    <property type="protein sequence ID" value="KAI5661883.1"/>
    <property type="molecule type" value="Genomic_DNA"/>
</dbReference>
<evidence type="ECO:0000313" key="2">
    <source>
        <dbReference type="Proteomes" id="UP001060085"/>
    </source>
</evidence>
<accession>A0ACC0AR09</accession>
<comment type="caution">
    <text evidence="1">The sequence shown here is derived from an EMBL/GenBank/DDBJ whole genome shotgun (WGS) entry which is preliminary data.</text>
</comment>
<name>A0ACC0AR09_CATRO</name>
<organism evidence="1 2">
    <name type="scientific">Catharanthus roseus</name>
    <name type="common">Madagascar periwinkle</name>
    <name type="synonym">Vinca rosea</name>
    <dbReference type="NCBI Taxonomy" id="4058"/>
    <lineage>
        <taxon>Eukaryota</taxon>
        <taxon>Viridiplantae</taxon>
        <taxon>Streptophyta</taxon>
        <taxon>Embryophyta</taxon>
        <taxon>Tracheophyta</taxon>
        <taxon>Spermatophyta</taxon>
        <taxon>Magnoliopsida</taxon>
        <taxon>eudicotyledons</taxon>
        <taxon>Gunneridae</taxon>
        <taxon>Pentapetalae</taxon>
        <taxon>asterids</taxon>
        <taxon>lamiids</taxon>
        <taxon>Gentianales</taxon>
        <taxon>Apocynaceae</taxon>
        <taxon>Rauvolfioideae</taxon>
        <taxon>Vinceae</taxon>
        <taxon>Catharanthinae</taxon>
        <taxon>Catharanthus</taxon>
    </lineage>
</organism>
<sequence length="234" mass="26465">MPCRAGSGQPGPPVVTLAITVFFFFPFFFAVRCAAAPLKPSVFLFDAACYERLSLVVFLTTVTVRAWERAVKASWTEGTPSDLVTGSSMRHCYCDRLSAGRTNPQRFTIVISFPTISFKEDTHEKILDEDDEALKMLESEWADEIYNSITTTLKEQDKYNPSGRYPVLELWNFKENRKAALKEVIHFIFRYSDADCKGGKISNIKITLEGDRFGDSWRCSEQNVVGSKSISCQH</sequence>
<dbReference type="Proteomes" id="UP001060085">
    <property type="component" value="Linkage Group LG05"/>
</dbReference>
<proteinExistence type="predicted"/>
<gene>
    <name evidence="1" type="ORF">M9H77_21206</name>
</gene>
<reference evidence="2" key="1">
    <citation type="journal article" date="2023" name="Nat. Plants">
        <title>Single-cell RNA sequencing provides a high-resolution roadmap for understanding the multicellular compartmentation of specialized metabolism.</title>
        <authorList>
            <person name="Sun S."/>
            <person name="Shen X."/>
            <person name="Li Y."/>
            <person name="Li Y."/>
            <person name="Wang S."/>
            <person name="Li R."/>
            <person name="Zhang H."/>
            <person name="Shen G."/>
            <person name="Guo B."/>
            <person name="Wei J."/>
            <person name="Xu J."/>
            <person name="St-Pierre B."/>
            <person name="Chen S."/>
            <person name="Sun C."/>
        </authorList>
    </citation>
    <scope>NUCLEOTIDE SEQUENCE [LARGE SCALE GENOMIC DNA]</scope>
</reference>
<protein>
    <submittedName>
        <fullName evidence="1">Uncharacterized protein</fullName>
    </submittedName>
</protein>